<dbReference type="PANTHER" id="PTHR43441:SF5">
    <property type="entry name" value="FAMILY ACETYLTRANSFERASE, PUTATIVE-RELATED"/>
    <property type="match status" value="1"/>
</dbReference>
<dbReference type="InterPro" id="IPR016181">
    <property type="entry name" value="Acyl_CoA_acyltransferase"/>
</dbReference>
<dbReference type="Proteomes" id="UP000054538">
    <property type="component" value="Unassembled WGS sequence"/>
</dbReference>
<reference evidence="2 3" key="1">
    <citation type="submission" date="2014-04" db="EMBL/GenBank/DDBJ databases">
        <authorList>
            <consortium name="DOE Joint Genome Institute"/>
            <person name="Kuo A."/>
            <person name="Kohler A."/>
            <person name="Jargeat P."/>
            <person name="Nagy L.G."/>
            <person name="Floudas D."/>
            <person name="Copeland A."/>
            <person name="Barry K.W."/>
            <person name="Cichocki N."/>
            <person name="Veneault-Fourrey C."/>
            <person name="LaButti K."/>
            <person name="Lindquist E.A."/>
            <person name="Lipzen A."/>
            <person name="Lundell T."/>
            <person name="Morin E."/>
            <person name="Murat C."/>
            <person name="Sun H."/>
            <person name="Tunlid A."/>
            <person name="Henrissat B."/>
            <person name="Grigoriev I.V."/>
            <person name="Hibbett D.S."/>
            <person name="Martin F."/>
            <person name="Nordberg H.P."/>
            <person name="Cantor M.N."/>
            <person name="Hua S.X."/>
        </authorList>
    </citation>
    <scope>NUCLEOTIDE SEQUENCE [LARGE SCALE GENOMIC DNA]</scope>
    <source>
        <strain evidence="2 3">Ve08.2h10</strain>
    </source>
</reference>
<dbReference type="InterPro" id="IPR051908">
    <property type="entry name" value="Ribosomal_N-acetyltransferase"/>
</dbReference>
<name>A0A0D0E6R8_9AGAM</name>
<evidence type="ECO:0000313" key="2">
    <source>
        <dbReference type="EMBL" id="KIK93435.1"/>
    </source>
</evidence>
<dbReference type="PANTHER" id="PTHR43441">
    <property type="entry name" value="RIBOSOMAL-PROTEIN-SERINE ACETYLTRANSFERASE"/>
    <property type="match status" value="1"/>
</dbReference>
<reference evidence="3" key="2">
    <citation type="submission" date="2015-01" db="EMBL/GenBank/DDBJ databases">
        <title>Evolutionary Origins and Diversification of the Mycorrhizal Mutualists.</title>
        <authorList>
            <consortium name="DOE Joint Genome Institute"/>
            <consortium name="Mycorrhizal Genomics Consortium"/>
            <person name="Kohler A."/>
            <person name="Kuo A."/>
            <person name="Nagy L.G."/>
            <person name="Floudas D."/>
            <person name="Copeland A."/>
            <person name="Barry K.W."/>
            <person name="Cichocki N."/>
            <person name="Veneault-Fourrey C."/>
            <person name="LaButti K."/>
            <person name="Lindquist E.A."/>
            <person name="Lipzen A."/>
            <person name="Lundell T."/>
            <person name="Morin E."/>
            <person name="Murat C."/>
            <person name="Riley R."/>
            <person name="Ohm R."/>
            <person name="Sun H."/>
            <person name="Tunlid A."/>
            <person name="Henrissat B."/>
            <person name="Grigoriev I.V."/>
            <person name="Hibbett D.S."/>
            <person name="Martin F."/>
        </authorList>
    </citation>
    <scope>NUCLEOTIDE SEQUENCE [LARGE SCALE GENOMIC DNA]</scope>
    <source>
        <strain evidence="3">Ve08.2h10</strain>
    </source>
</reference>
<accession>A0A0D0E6R8</accession>
<dbReference type="HOGENOM" id="CLU_078023_0_0_1"/>
<keyword evidence="3" id="KW-1185">Reference proteome</keyword>
<evidence type="ECO:0000313" key="3">
    <source>
        <dbReference type="Proteomes" id="UP000054538"/>
    </source>
</evidence>
<dbReference type="GO" id="GO:0008999">
    <property type="term" value="F:protein-N-terminal-alanine acetyltransferase activity"/>
    <property type="evidence" value="ECO:0007669"/>
    <property type="project" value="TreeGrafter"/>
</dbReference>
<dbReference type="OrthoDB" id="41238at2759"/>
<evidence type="ECO:0000259" key="1">
    <source>
        <dbReference type="PROSITE" id="PS51186"/>
    </source>
</evidence>
<sequence length="256" mass="28730">MAFVNNHVPESKITEAELYGPEPYDLNFVLPVPPVLSTDKVRLVPFIPRIHAPAYFDAIRGYETMYQYIPVVLEYPSDFLRFVETCRRDKTSLMFAVIDTTRPDPKHPEWEGSLAGMFGLIGTDTTNLVTEIGPAIVLPAFQRTHVSSHAVGSLLKYVLDLAPSGVGFRRVKWGAAPHNIPSNNLARRMGFKFGGILRWRYVLPTVEGYQKWGKEARAGDAGNGLLGRDGNEWVLCWDDWEEGGRELVERALARVA</sequence>
<dbReference type="Gene3D" id="3.40.630.30">
    <property type="match status" value="1"/>
</dbReference>
<dbReference type="InterPro" id="IPR000182">
    <property type="entry name" value="GNAT_dom"/>
</dbReference>
<dbReference type="AlphaFoldDB" id="A0A0D0E6R8"/>
<gene>
    <name evidence="2" type="ORF">PAXRUDRAFT_828997</name>
</gene>
<dbReference type="EMBL" id="KN825185">
    <property type="protein sequence ID" value="KIK93435.1"/>
    <property type="molecule type" value="Genomic_DNA"/>
</dbReference>
<dbReference type="GO" id="GO:1990189">
    <property type="term" value="F:protein N-terminal-serine acetyltransferase activity"/>
    <property type="evidence" value="ECO:0007669"/>
    <property type="project" value="TreeGrafter"/>
</dbReference>
<dbReference type="SUPFAM" id="SSF55729">
    <property type="entry name" value="Acyl-CoA N-acyltransferases (Nat)"/>
    <property type="match status" value="1"/>
</dbReference>
<dbReference type="STRING" id="930991.A0A0D0E6R8"/>
<proteinExistence type="predicted"/>
<feature type="domain" description="N-acetyltransferase" evidence="1">
    <location>
        <begin position="69"/>
        <end position="213"/>
    </location>
</feature>
<protein>
    <recommendedName>
        <fullName evidence="1">N-acetyltransferase domain-containing protein</fullName>
    </recommendedName>
</protein>
<dbReference type="PROSITE" id="PS51186">
    <property type="entry name" value="GNAT"/>
    <property type="match status" value="1"/>
</dbReference>
<dbReference type="Pfam" id="PF13302">
    <property type="entry name" value="Acetyltransf_3"/>
    <property type="match status" value="1"/>
</dbReference>
<dbReference type="InParanoid" id="A0A0D0E6R8"/>
<organism evidence="2 3">
    <name type="scientific">Paxillus rubicundulus Ve08.2h10</name>
    <dbReference type="NCBI Taxonomy" id="930991"/>
    <lineage>
        <taxon>Eukaryota</taxon>
        <taxon>Fungi</taxon>
        <taxon>Dikarya</taxon>
        <taxon>Basidiomycota</taxon>
        <taxon>Agaricomycotina</taxon>
        <taxon>Agaricomycetes</taxon>
        <taxon>Agaricomycetidae</taxon>
        <taxon>Boletales</taxon>
        <taxon>Paxilineae</taxon>
        <taxon>Paxillaceae</taxon>
        <taxon>Paxillus</taxon>
    </lineage>
</organism>